<evidence type="ECO:0000259" key="22">
    <source>
        <dbReference type="PROSITE" id="PS50280"/>
    </source>
</evidence>
<dbReference type="InterPro" id="IPR003616">
    <property type="entry name" value="Post-SET_dom"/>
</dbReference>
<evidence type="ECO:0000256" key="3">
    <source>
        <dbReference type="ARBA" id="ARBA00022679"/>
    </source>
</evidence>
<keyword evidence="11 19" id="KW-0103">Bromodomain</keyword>
<evidence type="ECO:0000256" key="20">
    <source>
        <dbReference type="SAM" id="MobiDB-lite"/>
    </source>
</evidence>
<evidence type="ECO:0000256" key="16">
    <source>
        <dbReference type="ARBA" id="ARBA00049353"/>
    </source>
</evidence>
<keyword evidence="13" id="KW-0804">Transcription</keyword>
<keyword evidence="10" id="KW-0805">Transcription regulation</keyword>
<dbReference type="Gene3D" id="2.170.270.10">
    <property type="entry name" value="SET domain"/>
    <property type="match status" value="1"/>
</dbReference>
<feature type="compositionally biased region" description="Basic and acidic residues" evidence="20">
    <location>
        <begin position="959"/>
        <end position="970"/>
    </location>
</feature>
<feature type="compositionally biased region" description="Pro residues" evidence="20">
    <location>
        <begin position="38"/>
        <end position="55"/>
    </location>
</feature>
<dbReference type="GO" id="GO:0003677">
    <property type="term" value="F:DNA binding"/>
    <property type="evidence" value="ECO:0007669"/>
    <property type="project" value="UniProtKB-KW"/>
</dbReference>
<dbReference type="Gene3D" id="3.30.160.360">
    <property type="match status" value="1"/>
</dbReference>
<evidence type="ECO:0000256" key="15">
    <source>
        <dbReference type="ARBA" id="ARBA00023620"/>
    </source>
</evidence>
<dbReference type="Pfam" id="PF05965">
    <property type="entry name" value="FYRC"/>
    <property type="match status" value="1"/>
</dbReference>
<dbReference type="PANTHER" id="PTHR45838">
    <property type="entry name" value="HISTONE-LYSINE-N-METHYLTRANSFERASE 2 KMT2 FAMILY MEMBER"/>
    <property type="match status" value="1"/>
</dbReference>
<evidence type="ECO:0000256" key="9">
    <source>
        <dbReference type="ARBA" id="ARBA00022853"/>
    </source>
</evidence>
<feature type="compositionally biased region" description="Polar residues" evidence="20">
    <location>
        <begin position="1362"/>
        <end position="1372"/>
    </location>
</feature>
<feature type="region of interest" description="Disordered" evidence="20">
    <location>
        <begin position="1590"/>
        <end position="1704"/>
    </location>
</feature>
<feature type="compositionally biased region" description="Low complexity" evidence="20">
    <location>
        <begin position="1475"/>
        <end position="1492"/>
    </location>
</feature>
<keyword evidence="12" id="KW-0238">DNA-binding</keyword>
<dbReference type="PROSITE" id="PS50868">
    <property type="entry name" value="POST_SET"/>
    <property type="match status" value="1"/>
</dbReference>
<feature type="compositionally biased region" description="Polar residues" evidence="20">
    <location>
        <begin position="511"/>
        <end position="527"/>
    </location>
</feature>
<evidence type="ECO:0000256" key="11">
    <source>
        <dbReference type="ARBA" id="ARBA00023117"/>
    </source>
</evidence>
<dbReference type="CDD" id="cd19170">
    <property type="entry name" value="SET_KMT2A_2B"/>
    <property type="match status" value="1"/>
</dbReference>
<dbReference type="FunFam" id="2.170.270.10:FF:000004">
    <property type="entry name" value="Histone-lysine N-methyltransferase"/>
    <property type="match status" value="1"/>
</dbReference>
<feature type="region of interest" description="Disordered" evidence="20">
    <location>
        <begin position="1884"/>
        <end position="1925"/>
    </location>
</feature>
<evidence type="ECO:0000256" key="19">
    <source>
        <dbReference type="PROSITE-ProRule" id="PRU00035"/>
    </source>
</evidence>
<feature type="compositionally biased region" description="Polar residues" evidence="20">
    <location>
        <begin position="808"/>
        <end position="829"/>
    </location>
</feature>
<keyword evidence="2" id="KW-0489">Methyltransferase</keyword>
<feature type="compositionally biased region" description="Basic residues" evidence="20">
    <location>
        <begin position="1165"/>
        <end position="1175"/>
    </location>
</feature>
<evidence type="ECO:0000256" key="12">
    <source>
        <dbReference type="ARBA" id="ARBA00023125"/>
    </source>
</evidence>
<dbReference type="PROSITE" id="PS50014">
    <property type="entry name" value="BROMODOMAIN_2"/>
    <property type="match status" value="1"/>
</dbReference>
<dbReference type="Pfam" id="PF00856">
    <property type="entry name" value="SET"/>
    <property type="match status" value="1"/>
</dbReference>
<comment type="caution">
    <text evidence="25">The sequence shown here is derived from an EMBL/GenBank/DDBJ whole genome shotgun (WGS) entry which is preliminary data.</text>
</comment>
<keyword evidence="7" id="KW-0863">Zinc-finger</keyword>
<feature type="compositionally biased region" description="Basic and acidic residues" evidence="20">
    <location>
        <begin position="574"/>
        <end position="599"/>
    </location>
</feature>
<keyword evidence="26" id="KW-1185">Reference proteome</keyword>
<evidence type="ECO:0000256" key="17">
    <source>
        <dbReference type="PIRSR" id="PIRSR010354-50"/>
    </source>
</evidence>
<feature type="region of interest" description="Disordered" evidence="20">
    <location>
        <begin position="444"/>
        <end position="1226"/>
    </location>
</feature>
<dbReference type="FunFam" id="3.30.40.10:FF:000002">
    <property type="entry name" value="Histone-lysine N-methyltransferase"/>
    <property type="match status" value="1"/>
</dbReference>
<feature type="compositionally biased region" description="Polar residues" evidence="20">
    <location>
        <begin position="1048"/>
        <end position="1061"/>
    </location>
</feature>
<feature type="region of interest" description="Disordered" evidence="20">
    <location>
        <begin position="1"/>
        <end position="65"/>
    </location>
</feature>
<dbReference type="SMART" id="SM00542">
    <property type="entry name" value="FYRC"/>
    <property type="match status" value="1"/>
</dbReference>
<evidence type="ECO:0000256" key="7">
    <source>
        <dbReference type="ARBA" id="ARBA00022771"/>
    </source>
</evidence>
<dbReference type="Proteomes" id="UP000250572">
    <property type="component" value="Unassembled WGS sequence"/>
</dbReference>
<dbReference type="InterPro" id="IPR047219">
    <property type="entry name" value="KMT2A_2B_SET"/>
</dbReference>
<dbReference type="PANTHER" id="PTHR45838:SF2">
    <property type="entry name" value="HISTONE-LYSINE N-METHYLTRANSFERASE 2A"/>
    <property type="match status" value="1"/>
</dbReference>
<feature type="domain" description="PHD-type" evidence="24">
    <location>
        <begin position="225"/>
        <end position="333"/>
    </location>
</feature>
<evidence type="ECO:0000256" key="2">
    <source>
        <dbReference type="ARBA" id="ARBA00022603"/>
    </source>
</evidence>
<dbReference type="InterPro" id="IPR003889">
    <property type="entry name" value="FYrich_C"/>
</dbReference>
<feature type="domain" description="Post-SET" evidence="23">
    <location>
        <begin position="2611"/>
        <end position="2627"/>
    </location>
</feature>
<proteinExistence type="predicted"/>
<feature type="compositionally biased region" description="Basic and acidic residues" evidence="20">
    <location>
        <begin position="716"/>
        <end position="781"/>
    </location>
</feature>
<feature type="compositionally biased region" description="Polar residues" evidence="20">
    <location>
        <begin position="1590"/>
        <end position="1611"/>
    </location>
</feature>
<feature type="binding site" evidence="18">
    <location>
        <position position="2615"/>
    </location>
    <ligand>
        <name>Zn(2+)</name>
        <dbReference type="ChEBI" id="CHEBI:29105"/>
    </ligand>
</feature>
<evidence type="ECO:0000259" key="24">
    <source>
        <dbReference type="PROSITE" id="PS51805"/>
    </source>
</evidence>
<feature type="compositionally biased region" description="Basic residues" evidence="20">
    <location>
        <begin position="1215"/>
        <end position="1225"/>
    </location>
</feature>
<dbReference type="GO" id="GO:0032259">
    <property type="term" value="P:methylation"/>
    <property type="evidence" value="ECO:0007669"/>
    <property type="project" value="UniProtKB-KW"/>
</dbReference>
<dbReference type="PROSITE" id="PS51542">
    <property type="entry name" value="FYRN"/>
    <property type="match status" value="1"/>
</dbReference>
<dbReference type="InterPro" id="IPR003888">
    <property type="entry name" value="FYrich_N"/>
</dbReference>
<dbReference type="SUPFAM" id="SSF82199">
    <property type="entry name" value="SET domain"/>
    <property type="match status" value="1"/>
</dbReference>
<dbReference type="InterPro" id="IPR001214">
    <property type="entry name" value="SET_dom"/>
</dbReference>
<feature type="region of interest" description="Disordered" evidence="20">
    <location>
        <begin position="1251"/>
        <end position="1304"/>
    </location>
</feature>
<dbReference type="InterPro" id="IPR013083">
    <property type="entry name" value="Znf_RING/FYVE/PHD"/>
</dbReference>
<feature type="binding site" evidence="17">
    <location>
        <begin position="2564"/>
        <end position="2565"/>
    </location>
    <ligand>
        <name>S-adenosyl-L-methionine</name>
        <dbReference type="ChEBI" id="CHEBI:59789"/>
    </ligand>
</feature>
<dbReference type="EMBL" id="NHOQ01001971">
    <property type="protein sequence ID" value="PWA20202.1"/>
    <property type="molecule type" value="Genomic_DNA"/>
</dbReference>
<keyword evidence="6" id="KW-0677">Repeat</keyword>
<feature type="compositionally biased region" description="Polar residues" evidence="20">
    <location>
        <begin position="2229"/>
        <end position="2252"/>
    </location>
</feature>
<reference evidence="25 26" key="1">
    <citation type="journal article" date="2018" name="G3 (Bethesda)">
        <title>A High-Quality Reference Genome for the Invasive Mosquitofish Gambusia affinis Using a Chicago Library.</title>
        <authorList>
            <person name="Hoffberg S.L."/>
            <person name="Troendle N.J."/>
            <person name="Glenn T.C."/>
            <person name="Mahmud O."/>
            <person name="Louha S."/>
            <person name="Chalopin D."/>
            <person name="Bennetzen J.L."/>
            <person name="Mauricio R."/>
        </authorList>
    </citation>
    <scope>NUCLEOTIDE SEQUENCE [LARGE SCALE GENOMIC DNA]</scope>
    <source>
        <strain evidence="25">NE01/NJP1002.9</strain>
        <tissue evidence="25">Muscle</tissue>
    </source>
</reference>
<sequence length="2627" mass="283727">MKPQLSGRVAFIMRQAVKPPELNPETEESLPSRRSPEGPDPPVLTEVPPTPPSDSPPDLESVEKKMDQGRYNSLVEFSDDVVRIIQTAFNSDGGQPESRKANSMVKSFFIRQMDRIFPWFKVKESRFWERQKVNANSGLLPNAVLPPSLDHNYAQWQERQELCRAVHPHFMKKIIPAPQPKNPAKLDSPASPPPLPPSLPPPPDLLADHEDSPEPPLPPPGISDTRQCVLCLQYGDKYTNDCGRLLYIGQNEWAHVNCALWSAEVFEDDNGALKNVHTAVLRGRQTNCERCEKTGATVGCCLTSCTNSYHFMCARNCHCVFLEDRKVYCPKHRDLIKGEVVTGFEVTRRILVDLEGISLRRKWLAGLEPENVHMIIGSMTIDCLGILTELSDCKRKLFPVGYQCSRVYWSTLDARKRCVYTCRILVCHPAVAESDMKSVMGPEENRTIAHSPPPITDFPDPFESPRRSENLSPANTPKLRVYTRNRHPSYPPCQRAVDSKQMSSPEGIPLPQSQAVADSPGNPSIRNIDSRRHSSPSLSSPPHQLNRQRGMTSAPQSLSRPLTSPPPLIPSPARDPEKSKHLIKDSKKNPVQRDGDRGRSFSTDGNRLQPAREQGLRDSDKGRTSSRDQASKESEKSKSPREHVQKDFDKGDISAKEPEKRRVIGTDSCLKESESGKPLSRDSSRDSEKGRLANRNSSNRETDKSKTSFKNPNYKGTDKSRSLSRDVGQRDSEKRRQYSREAGKDLGQGKDRPSSRDSDRGRPSSRDSSYRSAERNRDSGSAKDSNAGSQSKRTGSESKTPRSAPVGSGQSSPPVGTAALSSQQRSGGTKQVDKQGKHGNKDHDGLSLLPRHRSNPPSNIPSSKDRPSSGKESSSATGNTTPSPFHKESVVGKSGSPQKSSTLKSNDYSSGPAGKPLFSSRTSVEDDVGKRSSLHLTSPVAGSAAKDKHPKVKSAGSRDVSKDRDREKTHQNSSSNKAPLLNNNAKTTGSSSTHSPNSSSSYNSKVPVLGNSTKSQGKPQGEKQQNQGEDRLSTKSRENFPCPERKYSSNPESFQQMQTSLAAEKGVVSATQSHTKQITNQLSIASREKKRPVKPSSHTPLKTNMKSDPNGTQSSCPTSTSSTVSPAGQGTHRSAPSPLFSSPSASSSDSSESDTQAQMEEDKLRKNRPRHRLRDHHSLLSQCAEEDDGEGPEDDHDRGMEDKHHEDDSDGSGSAKRRYPRRSARARSNMFFGLTPFYGVRSYGEEDIAFYGSGDGAGAVVKRRTGGRKKSAEGQVDGADDMSTSSSSADSGEDEDGGMNNRGKDSYYYNFTRTIINPGEGLPSIEGLDDCLGRGSQLQRFLKDEEQQQQRAQGQTEEDMLSTLSLGKQQIGQVDGVDDGSESDTSVCTTSTTTTTATSSSGPQKSAPKRRGRERHADKADSHDSSKEADNGGGGTGGGNTRESRKNHKENCLPLGGGVKSQPQSQGQDPLETQLSLSTDLLKSDSDNNNSDECGNILPSDIMEFVLNTPSMSMQTLGQQSEPSSSELLLDETYDLNRRKDILFDDFSQPLPSAESGGVVEASVNSSISVEEPYLPLELPSDLSVLTTRSPAVSTSQNHSAGGLISNTSEGTILGLNSDPDNISGEKSGDKKPAGPGVSPSENQHDGAALGSRDAQTAEGHMTPEQFISSPAIGQGVETPGNQEVNRSSGSSGLPNSPSMPLPSQKYLPAAAAAAAAAGSPSPLPGPGPSQAQVSSPAVIKPGPDKLIVVNQQFQPLYVLQTVPNGVTQKISATGVMEATSSAVLSPMTITRGLNTGLSPGQPIFPAGGKVLGTIPHPSQLHTFTGSTQAGFQTGIPSTTSGLLIGLPSQPSDQSQILVSEAGRPHELGHNVAIVSSPSSLTSSPAVIASSHGKKRPISRLPRKNKKPARTRGHPALAPSEVGPPNMTLINLSSQQITASIPGQPGSLVELSAISTPQRKVPNIIKRSKSGGVMYLDPTALIQQRIPNPQTGILSHDSSTHILPCSVSSLSSSQSVLNVVSVPSSASAGLLAPGSVSLSTPMLSSAEIAGPISNLLFKANPHGLGLSDQPVVLQPAGGAPLMSQLASPVQTSIGSSICVLPTHQTISMAVNPHGEAESGNVHLQHQPQPISRVQTMESKPNRNAALSPSPSAHLSPAKGRVVGVFTQKPATLLPQSNRTNPVLKSSDQKPTNSATAASGSVLATDKSKKKVKRGRQSVEITGGKKLKASQANEYHSNPGKQLPSSNPSSRELNSPEPMDTGKPPDKTTNKNLFGKKKTSEGHAIPGKIVEKDKPPAAGEAGSFPAASPPNEDGSSADSGLDGKPKKGIIFEIYSEDGFHIRCESIEEAWKSLTDKVKEARSHAQLRELSFEGVNGLRMLGVVHEAVVFLLEQLYGSRHCRSYRFRFHKPEDTDEPPLNPHGSARAEIHHRRSVFDMFNFLASKHRQPPEYRPQEEDEEEGQFRTARRASMELPLAARFKQLKGTSKETVGVYRSPIHGRGLFCKKTIEAGEMVIEYSGNVIRSVLTDKREKYYDGKGIGCYMFRIDEYEVVDATVHGNAARFINHSCEPNCYSRVIAVDGQKHIVIFASRRICCGEELTYDYKFPIEDANNKLPCNCGAKRCRKFLN</sequence>
<evidence type="ECO:0000256" key="6">
    <source>
        <dbReference type="ARBA" id="ARBA00022737"/>
    </source>
</evidence>
<feature type="compositionally biased region" description="Polar residues" evidence="20">
    <location>
        <begin position="971"/>
        <end position="989"/>
    </location>
</feature>
<feature type="compositionally biased region" description="Polar residues" evidence="20">
    <location>
        <begin position="1069"/>
        <end position="1084"/>
    </location>
</feature>
<evidence type="ECO:0000313" key="25">
    <source>
        <dbReference type="EMBL" id="PWA20202.1"/>
    </source>
</evidence>
<gene>
    <name evidence="25" type="ORF">CCH79_00003803</name>
</gene>
<feature type="compositionally biased region" description="Basic and acidic residues" evidence="20">
    <location>
        <begin position="1195"/>
        <end position="1207"/>
    </location>
</feature>
<comment type="subcellular location">
    <subcellularLocation>
        <location evidence="1">Nucleus</location>
    </subcellularLocation>
</comment>
<evidence type="ECO:0000256" key="13">
    <source>
        <dbReference type="ARBA" id="ARBA00023163"/>
    </source>
</evidence>
<evidence type="ECO:0000256" key="4">
    <source>
        <dbReference type="ARBA" id="ARBA00022691"/>
    </source>
</evidence>
<dbReference type="CDD" id="cd05493">
    <property type="entry name" value="Bromo_ALL-1"/>
    <property type="match status" value="1"/>
</dbReference>
<dbReference type="PROSITE" id="PS51805">
    <property type="entry name" value="EPHD"/>
    <property type="match status" value="1"/>
</dbReference>
<dbReference type="GO" id="GO:0008270">
    <property type="term" value="F:zinc ion binding"/>
    <property type="evidence" value="ECO:0007669"/>
    <property type="project" value="UniProtKB-KW"/>
</dbReference>
<feature type="binding site" evidence="17">
    <location>
        <position position="2541"/>
    </location>
    <ligand>
        <name>S-adenosyl-L-methionine</name>
        <dbReference type="ChEBI" id="CHEBI:59789"/>
    </ligand>
</feature>
<dbReference type="GO" id="GO:0035097">
    <property type="term" value="C:histone methyltransferase complex"/>
    <property type="evidence" value="ECO:0007669"/>
    <property type="project" value="InterPro"/>
</dbReference>
<feature type="region of interest" description="Disordered" evidence="20">
    <location>
        <begin position="2169"/>
        <end position="2322"/>
    </location>
</feature>
<dbReference type="SMART" id="SM00541">
    <property type="entry name" value="FYRN"/>
    <property type="match status" value="1"/>
</dbReference>
<dbReference type="GO" id="GO:0140945">
    <property type="term" value="F:histone H3K4 monomethyltransferase activity"/>
    <property type="evidence" value="ECO:0007669"/>
    <property type="project" value="UniProtKB-EC"/>
</dbReference>
<evidence type="ECO:0000256" key="18">
    <source>
        <dbReference type="PIRSR" id="PIRSR010354-51"/>
    </source>
</evidence>
<organism evidence="25 26">
    <name type="scientific">Gambusia affinis</name>
    <name type="common">Western mosquitofish</name>
    <name type="synonym">Heterandria affinis</name>
    <dbReference type="NCBI Taxonomy" id="33528"/>
    <lineage>
        <taxon>Eukaryota</taxon>
        <taxon>Metazoa</taxon>
        <taxon>Chordata</taxon>
        <taxon>Craniata</taxon>
        <taxon>Vertebrata</taxon>
        <taxon>Euteleostomi</taxon>
        <taxon>Actinopterygii</taxon>
        <taxon>Neopterygii</taxon>
        <taxon>Teleostei</taxon>
        <taxon>Neoteleostei</taxon>
        <taxon>Acanthomorphata</taxon>
        <taxon>Ovalentaria</taxon>
        <taxon>Atherinomorphae</taxon>
        <taxon>Cyprinodontiformes</taxon>
        <taxon>Poeciliidae</taxon>
        <taxon>Poeciliinae</taxon>
        <taxon>Gambusia</taxon>
    </lineage>
</organism>
<feature type="binding site" evidence="18">
    <location>
        <position position="2617"/>
    </location>
    <ligand>
        <name>Zn(2+)</name>
        <dbReference type="ChEBI" id="CHEBI:29105"/>
    </ligand>
</feature>
<feature type="compositionally biased region" description="Low complexity" evidence="20">
    <location>
        <begin position="1134"/>
        <end position="1150"/>
    </location>
</feature>
<feature type="binding site" evidence="17">
    <location>
        <position position="2499"/>
    </location>
    <ligand>
        <name>S-adenosyl-L-methionine</name>
        <dbReference type="ChEBI" id="CHEBI:59789"/>
    </ligand>
</feature>
<dbReference type="InterPro" id="IPR046341">
    <property type="entry name" value="SET_dom_sf"/>
</dbReference>
<evidence type="ECO:0000256" key="5">
    <source>
        <dbReference type="ARBA" id="ARBA00022723"/>
    </source>
</evidence>
<evidence type="ECO:0000256" key="8">
    <source>
        <dbReference type="ARBA" id="ARBA00022833"/>
    </source>
</evidence>
<dbReference type="PROSITE" id="PS50280">
    <property type="entry name" value="SET"/>
    <property type="match status" value="1"/>
</dbReference>
<dbReference type="InterPro" id="IPR016569">
    <property type="entry name" value="MeTrfase_trithorax"/>
</dbReference>
<feature type="compositionally biased region" description="Polar residues" evidence="20">
    <location>
        <begin position="1010"/>
        <end position="1027"/>
    </location>
</feature>
<feature type="binding site" evidence="18">
    <location>
        <position position="2567"/>
    </location>
    <ligand>
        <name>Zn(2+)</name>
        <dbReference type="ChEBI" id="CHEBI:29105"/>
    </ligand>
</feature>
<feature type="region of interest" description="Disordered" evidence="20">
    <location>
        <begin position="1717"/>
        <end position="1739"/>
    </location>
</feature>
<dbReference type="Pfam" id="PF13771">
    <property type="entry name" value="zf-HC5HC2H"/>
    <property type="match status" value="1"/>
</dbReference>
<dbReference type="GO" id="GO:0045893">
    <property type="term" value="P:positive regulation of DNA-templated transcription"/>
    <property type="evidence" value="ECO:0007669"/>
    <property type="project" value="TreeGrafter"/>
</dbReference>
<feature type="region of interest" description="Disordered" evidence="20">
    <location>
        <begin position="176"/>
        <end position="221"/>
    </location>
</feature>
<dbReference type="STRING" id="33528.ENSGAFP00000015970"/>
<dbReference type="SMART" id="SM00317">
    <property type="entry name" value="SET"/>
    <property type="match status" value="1"/>
</dbReference>
<feature type="compositionally biased region" description="Polar residues" evidence="20">
    <location>
        <begin position="545"/>
        <end position="554"/>
    </location>
</feature>
<feature type="domain" description="SET" evidence="22">
    <location>
        <begin position="2487"/>
        <end position="2603"/>
    </location>
</feature>
<keyword evidence="8 18" id="KW-0862">Zinc</keyword>
<dbReference type="Pfam" id="PF05964">
    <property type="entry name" value="FYRN"/>
    <property type="match status" value="1"/>
</dbReference>
<keyword evidence="14" id="KW-0539">Nucleus</keyword>
<feature type="compositionally biased region" description="Polar residues" evidence="20">
    <location>
        <begin position="1096"/>
        <end position="1111"/>
    </location>
</feature>
<feature type="binding site" evidence="17">
    <location>
        <position position="2497"/>
    </location>
    <ligand>
        <name>S-adenosyl-L-methionine</name>
        <dbReference type="ChEBI" id="CHEBI:59789"/>
    </ligand>
</feature>
<feature type="compositionally biased region" description="Pro residues" evidence="20">
    <location>
        <begin position="190"/>
        <end position="204"/>
    </location>
</feature>
<feature type="compositionally biased region" description="Polar residues" evidence="20">
    <location>
        <begin position="1461"/>
        <end position="1474"/>
    </location>
</feature>
<evidence type="ECO:0000259" key="21">
    <source>
        <dbReference type="PROSITE" id="PS50014"/>
    </source>
</evidence>
<feature type="compositionally biased region" description="Low complexity" evidence="20">
    <location>
        <begin position="2144"/>
        <end position="2156"/>
    </location>
</feature>
<feature type="compositionally biased region" description="Low complexity" evidence="20">
    <location>
        <begin position="990"/>
        <end position="1004"/>
    </location>
</feature>
<dbReference type="InterPro" id="IPR036427">
    <property type="entry name" value="Bromodomain-like_sf"/>
</dbReference>
<dbReference type="EC" id="2.1.1.364" evidence="15"/>
<feature type="compositionally biased region" description="Basic and acidic residues" evidence="20">
    <location>
        <begin position="614"/>
        <end position="691"/>
    </location>
</feature>
<feature type="compositionally biased region" description="Polar residues" evidence="20">
    <location>
        <begin position="782"/>
        <end position="793"/>
    </location>
</feature>
<feature type="region of interest" description="Disordered" evidence="20">
    <location>
        <begin position="2445"/>
        <end position="2464"/>
    </location>
</feature>
<feature type="domain" description="Bromo" evidence="21">
    <location>
        <begin position="55"/>
        <end position="99"/>
    </location>
</feature>
<dbReference type="Gene3D" id="3.30.40.10">
    <property type="entry name" value="Zinc/RING finger domain, C3HC4 (zinc finger)"/>
    <property type="match status" value="1"/>
</dbReference>
<feature type="compositionally biased region" description="Low complexity" evidence="20">
    <location>
        <begin position="1281"/>
        <end position="1290"/>
    </location>
</feature>
<evidence type="ECO:0000313" key="26">
    <source>
        <dbReference type="Proteomes" id="UP000250572"/>
    </source>
</evidence>
<evidence type="ECO:0000259" key="23">
    <source>
        <dbReference type="PROSITE" id="PS50868"/>
    </source>
</evidence>
<evidence type="ECO:0000256" key="1">
    <source>
        <dbReference type="ARBA" id="ARBA00004123"/>
    </source>
</evidence>
<dbReference type="InterPro" id="IPR034732">
    <property type="entry name" value="EPHD"/>
</dbReference>
<keyword evidence="5 18" id="KW-0479">Metal-binding</keyword>
<feature type="compositionally biased region" description="Basic and acidic residues" evidence="20">
    <location>
        <begin position="1415"/>
        <end position="1430"/>
    </location>
</feature>
<dbReference type="Gene3D" id="1.20.920.10">
    <property type="entry name" value="Bromodomain-like"/>
    <property type="match status" value="1"/>
</dbReference>
<feature type="compositionally biased region" description="Gly residues" evidence="20">
    <location>
        <begin position="1431"/>
        <end position="1440"/>
    </location>
</feature>
<feature type="compositionally biased region" description="Low complexity" evidence="20">
    <location>
        <begin position="1688"/>
        <end position="1704"/>
    </location>
</feature>
<feature type="binding site" evidence="17">
    <location>
        <position position="2616"/>
    </location>
    <ligand>
        <name>S-adenosyl-L-methionine</name>
        <dbReference type="ChEBI" id="CHEBI:59789"/>
    </ligand>
</feature>
<feature type="region of interest" description="Disordered" evidence="20">
    <location>
        <begin position="2135"/>
        <end position="2156"/>
    </location>
</feature>
<feature type="region of interest" description="Disordered" evidence="20">
    <location>
        <begin position="1342"/>
        <end position="1497"/>
    </location>
</feature>
<dbReference type="SMART" id="SM00508">
    <property type="entry name" value="PostSET"/>
    <property type="match status" value="1"/>
</dbReference>
<feature type="compositionally biased region" description="Polar residues" evidence="20">
    <location>
        <begin position="895"/>
        <end position="909"/>
    </location>
</feature>
<feature type="compositionally biased region" description="Polar residues" evidence="20">
    <location>
        <begin position="870"/>
        <end position="883"/>
    </location>
</feature>
<feature type="compositionally biased region" description="Polar residues" evidence="20">
    <location>
        <begin position="2173"/>
        <end position="2198"/>
    </location>
</feature>
<feature type="compositionally biased region" description="Low complexity" evidence="20">
    <location>
        <begin position="1383"/>
        <end position="1401"/>
    </location>
</feature>
<keyword evidence="4 17" id="KW-0949">S-adenosyl-L-methionine</keyword>
<feature type="compositionally biased region" description="Acidic residues" evidence="20">
    <location>
        <begin position="1184"/>
        <end position="1194"/>
    </location>
</feature>
<dbReference type="InterPro" id="IPR001487">
    <property type="entry name" value="Bromodomain"/>
</dbReference>
<dbReference type="SUPFAM" id="SSF47370">
    <property type="entry name" value="Bromodomain"/>
    <property type="match status" value="1"/>
</dbReference>
<feature type="compositionally biased region" description="Basic and acidic residues" evidence="20">
    <location>
        <begin position="1028"/>
        <end position="1047"/>
    </location>
</feature>
<feature type="compositionally biased region" description="Low complexity" evidence="20">
    <location>
        <begin position="1112"/>
        <end position="1125"/>
    </location>
</feature>
<protein>
    <recommendedName>
        <fullName evidence="15">[histone H3]-lysine(4) N-methyltransferase</fullName>
        <ecNumber evidence="15">2.1.1.364</ecNumber>
    </recommendedName>
</protein>
<feature type="compositionally biased region" description="Basic and acidic residues" evidence="20">
    <location>
        <begin position="831"/>
        <end position="845"/>
    </location>
</feature>
<name>A0A315V9W9_GAMAF</name>
<feature type="compositionally biased region" description="Basic residues" evidence="20">
    <location>
        <begin position="1892"/>
        <end position="1913"/>
    </location>
</feature>
<accession>A0A315V9W9</accession>
<evidence type="ECO:0000256" key="10">
    <source>
        <dbReference type="ARBA" id="ARBA00023015"/>
    </source>
</evidence>
<dbReference type="PIRSF" id="PIRSF010354">
    <property type="entry name" value="Methyltransferase_trithorax"/>
    <property type="match status" value="1"/>
</dbReference>
<feature type="binding site" evidence="18">
    <location>
        <position position="2622"/>
    </location>
    <ligand>
        <name>Zn(2+)</name>
        <dbReference type="ChEBI" id="CHEBI:29105"/>
    </ligand>
</feature>
<comment type="catalytic activity">
    <reaction evidence="16">
        <text>L-lysyl(4)-[histone H3] + S-adenosyl-L-methionine = N(6)-methyl-L-lysyl(4)-[histone H3] + S-adenosyl-L-homocysteine + H(+)</text>
        <dbReference type="Rhea" id="RHEA:60264"/>
        <dbReference type="Rhea" id="RHEA-COMP:15543"/>
        <dbReference type="Rhea" id="RHEA-COMP:15547"/>
        <dbReference type="ChEBI" id="CHEBI:15378"/>
        <dbReference type="ChEBI" id="CHEBI:29969"/>
        <dbReference type="ChEBI" id="CHEBI:57856"/>
        <dbReference type="ChEBI" id="CHEBI:59789"/>
        <dbReference type="ChEBI" id="CHEBI:61929"/>
        <dbReference type="EC" id="2.1.1.364"/>
    </reaction>
    <physiologicalReaction direction="left-to-right" evidence="16">
        <dbReference type="Rhea" id="RHEA:60265"/>
    </physiologicalReaction>
</comment>
<keyword evidence="9" id="KW-0156">Chromatin regulator</keyword>
<evidence type="ECO:0000256" key="14">
    <source>
        <dbReference type="ARBA" id="ARBA00023242"/>
    </source>
</evidence>
<keyword evidence="3" id="KW-0808">Transferase</keyword>
<dbReference type="PROSITE" id="PS51543">
    <property type="entry name" value="FYRC"/>
    <property type="match status" value="1"/>
</dbReference>